<proteinExistence type="predicted"/>
<protein>
    <submittedName>
        <fullName evidence="2">DUF397 domain-containing protein</fullName>
    </submittedName>
</protein>
<reference evidence="3" key="1">
    <citation type="journal article" date="2019" name="Int. J. Syst. Evol. Microbiol.">
        <title>The Global Catalogue of Microorganisms (GCM) 10K type strain sequencing project: providing services to taxonomists for standard genome sequencing and annotation.</title>
        <authorList>
            <consortium name="The Broad Institute Genomics Platform"/>
            <consortium name="The Broad Institute Genome Sequencing Center for Infectious Disease"/>
            <person name="Wu L."/>
            <person name="Ma J."/>
        </authorList>
    </citation>
    <scope>NUCLEOTIDE SEQUENCE [LARGE SCALE GENOMIC DNA]</scope>
    <source>
        <strain evidence="3">JCM 9088</strain>
    </source>
</reference>
<keyword evidence="3" id="KW-1185">Reference proteome</keyword>
<accession>A0ABP6K815</accession>
<comment type="caution">
    <text evidence="2">The sequence shown here is derived from an EMBL/GenBank/DDBJ whole genome shotgun (WGS) entry which is preliminary data.</text>
</comment>
<feature type="domain" description="DUF397" evidence="1">
    <location>
        <begin position="5"/>
        <end position="24"/>
    </location>
</feature>
<dbReference type="Proteomes" id="UP001500403">
    <property type="component" value="Unassembled WGS sequence"/>
</dbReference>
<gene>
    <name evidence="2" type="ORF">GCM10010446_66220</name>
</gene>
<evidence type="ECO:0000313" key="2">
    <source>
        <dbReference type="EMBL" id="GAA2972434.1"/>
    </source>
</evidence>
<dbReference type="RefSeq" id="WP_344500553.1">
    <property type="nucleotide sequence ID" value="NZ_BAAAUD010000108.1"/>
</dbReference>
<dbReference type="Pfam" id="PF04149">
    <property type="entry name" value="DUF397"/>
    <property type="match status" value="2"/>
</dbReference>
<evidence type="ECO:0000259" key="1">
    <source>
        <dbReference type="Pfam" id="PF04149"/>
    </source>
</evidence>
<dbReference type="EMBL" id="BAAAUD010000108">
    <property type="protein sequence ID" value="GAA2972434.1"/>
    <property type="molecule type" value="Genomic_DNA"/>
</dbReference>
<name>A0ABP6K815_9ACTN</name>
<dbReference type="InterPro" id="IPR007278">
    <property type="entry name" value="DUF397"/>
</dbReference>
<evidence type="ECO:0000313" key="3">
    <source>
        <dbReference type="Proteomes" id="UP001500403"/>
    </source>
</evidence>
<feature type="domain" description="DUF397" evidence="1">
    <location>
        <begin position="26"/>
        <end position="76"/>
    </location>
</feature>
<organism evidence="2 3">
    <name type="scientific">Streptomyces enissocaesilis</name>
    <dbReference type="NCBI Taxonomy" id="332589"/>
    <lineage>
        <taxon>Bacteria</taxon>
        <taxon>Bacillati</taxon>
        <taxon>Actinomycetota</taxon>
        <taxon>Actinomycetes</taxon>
        <taxon>Kitasatosporales</taxon>
        <taxon>Streptomycetaceae</taxon>
        <taxon>Streptomyces</taxon>
        <taxon>Streptomyces rochei group</taxon>
    </lineage>
</organism>
<sequence length="83" mass="8890">MSTALHWFKSTYSGDEGGDCLEVAYTWRKSSHSGSEGGNCVEIATCPTAVHIRDSKVPDGPALTLAPTAWSHFATYAATAQER</sequence>